<dbReference type="AlphaFoldDB" id="A0A9D4S2G1"/>
<evidence type="ECO:0000313" key="3">
    <source>
        <dbReference type="Proteomes" id="UP000828390"/>
    </source>
</evidence>
<accession>A0A9D4S2G1</accession>
<feature type="compositionally biased region" description="Polar residues" evidence="1">
    <location>
        <begin position="20"/>
        <end position="37"/>
    </location>
</feature>
<gene>
    <name evidence="2" type="ORF">DPMN_013405</name>
</gene>
<sequence>MGIDWNPRQDGTKRPRRLRGNSSASRVGSSGRHSSATARPRHGMALYFWEWPSREISVIDTITGKHL</sequence>
<evidence type="ECO:0000256" key="1">
    <source>
        <dbReference type="SAM" id="MobiDB-lite"/>
    </source>
</evidence>
<name>A0A9D4S2G1_DREPO</name>
<protein>
    <submittedName>
        <fullName evidence="2">Uncharacterized protein</fullName>
    </submittedName>
</protein>
<feature type="region of interest" description="Disordered" evidence="1">
    <location>
        <begin position="1"/>
        <end position="38"/>
    </location>
</feature>
<keyword evidence="3" id="KW-1185">Reference proteome</keyword>
<dbReference type="EMBL" id="JAIWYP010000001">
    <property type="protein sequence ID" value="KAH3889351.1"/>
    <property type="molecule type" value="Genomic_DNA"/>
</dbReference>
<reference evidence="2" key="2">
    <citation type="submission" date="2020-11" db="EMBL/GenBank/DDBJ databases">
        <authorList>
            <person name="McCartney M.A."/>
            <person name="Auch B."/>
            <person name="Kono T."/>
            <person name="Mallez S."/>
            <person name="Becker A."/>
            <person name="Gohl D.M."/>
            <person name="Silverstein K.A.T."/>
            <person name="Koren S."/>
            <person name="Bechman K.B."/>
            <person name="Herman A."/>
            <person name="Abrahante J.E."/>
            <person name="Garbe J."/>
        </authorList>
    </citation>
    <scope>NUCLEOTIDE SEQUENCE</scope>
    <source>
        <strain evidence="2">Duluth1</strain>
        <tissue evidence="2">Whole animal</tissue>
    </source>
</reference>
<reference evidence="2" key="1">
    <citation type="journal article" date="2019" name="bioRxiv">
        <title>The Genome of the Zebra Mussel, Dreissena polymorpha: A Resource for Invasive Species Research.</title>
        <authorList>
            <person name="McCartney M.A."/>
            <person name="Auch B."/>
            <person name="Kono T."/>
            <person name="Mallez S."/>
            <person name="Zhang Y."/>
            <person name="Obille A."/>
            <person name="Becker A."/>
            <person name="Abrahante J.E."/>
            <person name="Garbe J."/>
            <person name="Badalamenti J.P."/>
            <person name="Herman A."/>
            <person name="Mangelson H."/>
            <person name="Liachko I."/>
            <person name="Sullivan S."/>
            <person name="Sone E.D."/>
            <person name="Koren S."/>
            <person name="Silverstein K.A.T."/>
            <person name="Beckman K.B."/>
            <person name="Gohl D.M."/>
        </authorList>
    </citation>
    <scope>NUCLEOTIDE SEQUENCE</scope>
    <source>
        <strain evidence="2">Duluth1</strain>
        <tissue evidence="2">Whole animal</tissue>
    </source>
</reference>
<organism evidence="2 3">
    <name type="scientific">Dreissena polymorpha</name>
    <name type="common">Zebra mussel</name>
    <name type="synonym">Mytilus polymorpha</name>
    <dbReference type="NCBI Taxonomy" id="45954"/>
    <lineage>
        <taxon>Eukaryota</taxon>
        <taxon>Metazoa</taxon>
        <taxon>Spiralia</taxon>
        <taxon>Lophotrochozoa</taxon>
        <taxon>Mollusca</taxon>
        <taxon>Bivalvia</taxon>
        <taxon>Autobranchia</taxon>
        <taxon>Heteroconchia</taxon>
        <taxon>Euheterodonta</taxon>
        <taxon>Imparidentia</taxon>
        <taxon>Neoheterodontei</taxon>
        <taxon>Myida</taxon>
        <taxon>Dreissenoidea</taxon>
        <taxon>Dreissenidae</taxon>
        <taxon>Dreissena</taxon>
    </lineage>
</organism>
<dbReference type="Proteomes" id="UP000828390">
    <property type="component" value="Unassembled WGS sequence"/>
</dbReference>
<comment type="caution">
    <text evidence="2">The sequence shown here is derived from an EMBL/GenBank/DDBJ whole genome shotgun (WGS) entry which is preliminary data.</text>
</comment>
<proteinExistence type="predicted"/>
<evidence type="ECO:0000313" key="2">
    <source>
        <dbReference type="EMBL" id="KAH3889351.1"/>
    </source>
</evidence>